<evidence type="ECO:0008006" key="3">
    <source>
        <dbReference type="Google" id="ProtNLM"/>
    </source>
</evidence>
<keyword evidence="2" id="KW-1185">Reference proteome</keyword>
<dbReference type="RefSeq" id="WP_013098602.1">
    <property type="nucleotide sequence ID" value="NC_014121.1"/>
</dbReference>
<dbReference type="KEGG" id="enc:ECL_04206"/>
<dbReference type="EMBL" id="CP001918">
    <property type="protein sequence ID" value="ADF63739.1"/>
    <property type="molecule type" value="Genomic_DNA"/>
</dbReference>
<evidence type="ECO:0000313" key="1">
    <source>
        <dbReference type="EMBL" id="ADF63739.1"/>
    </source>
</evidence>
<accession>A0A0H3CQ47</accession>
<name>A0A0H3CQ47_ENTCC</name>
<sequence>MKINFTPETYEALINRANRENKAAAALVSELITTVLNKEETNEPKKKSSKIR</sequence>
<protein>
    <recommendedName>
        <fullName evidence="3">CopG-like ribbon-helix-helix domain-containing protein</fullName>
    </recommendedName>
</protein>
<evidence type="ECO:0000313" key="2">
    <source>
        <dbReference type="Proteomes" id="UP000002363"/>
    </source>
</evidence>
<dbReference type="PATRIC" id="fig|716541.4.peg.4355"/>
<dbReference type="EnsemblBacteria" id="ADF63739">
    <property type="protein sequence ID" value="ADF63739"/>
    <property type="gene ID" value="ECL_04206"/>
</dbReference>
<dbReference type="STRING" id="716541.ECL_04206"/>
<proteinExistence type="predicted"/>
<dbReference type="AlphaFoldDB" id="A0A0H3CQ47"/>
<reference evidence="1 2" key="1">
    <citation type="journal article" date="2010" name="J. Bacteriol.">
        <title>Complete genome sequence of Enterobacter cloacae subsp. cloacae type strain ATCC 13047.</title>
        <authorList>
            <person name="Ren Y."/>
            <person name="Ren Y."/>
            <person name="Zhou Z."/>
            <person name="Guo X."/>
            <person name="Li Y."/>
            <person name="Feng L."/>
            <person name="Wang L."/>
        </authorList>
    </citation>
    <scope>NUCLEOTIDE SEQUENCE [LARGE SCALE GENOMIC DNA]</scope>
    <source>
        <strain evidence="2">ATCC 13047 / DSM 30054 / NBRC 13535 / NCTC 10005 / WDCM 00083 / NCDC 279-56</strain>
    </source>
</reference>
<dbReference type="HOGENOM" id="CLU_210908_0_0_6"/>
<organism evidence="1 2">
    <name type="scientific">Enterobacter cloacae subsp. cloacae (strain ATCC 13047 / DSM 30054 / NBRC 13535 / NCTC 10005 / WDCM 00083 / NCDC 279-56)</name>
    <dbReference type="NCBI Taxonomy" id="716541"/>
    <lineage>
        <taxon>Bacteria</taxon>
        <taxon>Pseudomonadati</taxon>
        <taxon>Pseudomonadota</taxon>
        <taxon>Gammaproteobacteria</taxon>
        <taxon>Enterobacterales</taxon>
        <taxon>Enterobacteriaceae</taxon>
        <taxon>Enterobacter</taxon>
        <taxon>Enterobacter cloacae complex</taxon>
    </lineage>
</organism>
<dbReference type="Proteomes" id="UP000002363">
    <property type="component" value="Chromosome"/>
</dbReference>
<gene>
    <name evidence="1" type="ordered locus">ECL_04206</name>
</gene>